<accession>K9EX95</accession>
<keyword evidence="6" id="KW-0819">tRNA processing</keyword>
<evidence type="ECO:0000313" key="13">
    <source>
        <dbReference type="EMBL" id="EKU95602.1"/>
    </source>
</evidence>
<evidence type="ECO:0000256" key="4">
    <source>
        <dbReference type="ARBA" id="ARBA00022490"/>
    </source>
</evidence>
<dbReference type="NCBIfam" id="TIGR00057">
    <property type="entry name" value="L-threonylcarbamoyladenylate synthase"/>
    <property type="match status" value="1"/>
</dbReference>
<evidence type="ECO:0000256" key="5">
    <source>
        <dbReference type="ARBA" id="ARBA00022679"/>
    </source>
</evidence>
<proteinExistence type="inferred from homology"/>
<keyword evidence="5" id="KW-0808">Transferase</keyword>
<dbReference type="RefSeq" id="WP_007000607.1">
    <property type="nucleotide sequence ID" value="NZ_JH992955.1"/>
</dbReference>
<evidence type="ECO:0000256" key="8">
    <source>
        <dbReference type="ARBA" id="ARBA00022741"/>
    </source>
</evidence>
<dbReference type="GO" id="GO:0006450">
    <property type="term" value="P:regulation of translational fidelity"/>
    <property type="evidence" value="ECO:0007669"/>
    <property type="project" value="TreeGrafter"/>
</dbReference>
<dbReference type="EMBL" id="AGWL01000002">
    <property type="protein sequence ID" value="EKU95602.1"/>
    <property type="molecule type" value="Genomic_DNA"/>
</dbReference>
<comment type="caution">
    <text evidence="13">The sequence shown here is derived from an EMBL/GenBank/DDBJ whole genome shotgun (WGS) entry which is preliminary data.</text>
</comment>
<keyword evidence="7" id="KW-0548">Nucleotidyltransferase</keyword>
<dbReference type="PANTHER" id="PTHR17490:SF16">
    <property type="entry name" value="THREONYLCARBAMOYL-AMP SYNTHASE"/>
    <property type="match status" value="1"/>
</dbReference>
<evidence type="ECO:0000256" key="10">
    <source>
        <dbReference type="ARBA" id="ARBA00029774"/>
    </source>
</evidence>
<dbReference type="Pfam" id="PF01300">
    <property type="entry name" value="Sua5_yciO_yrdC"/>
    <property type="match status" value="1"/>
</dbReference>
<dbReference type="PROSITE" id="PS51163">
    <property type="entry name" value="YRDC"/>
    <property type="match status" value="1"/>
</dbReference>
<dbReference type="GO" id="GO:0008033">
    <property type="term" value="P:tRNA processing"/>
    <property type="evidence" value="ECO:0007669"/>
    <property type="project" value="UniProtKB-KW"/>
</dbReference>
<dbReference type="GO" id="GO:0000049">
    <property type="term" value="F:tRNA binding"/>
    <property type="evidence" value="ECO:0007669"/>
    <property type="project" value="TreeGrafter"/>
</dbReference>
<feature type="domain" description="YrdC-like" evidence="12">
    <location>
        <begin position="11"/>
        <end position="205"/>
    </location>
</feature>
<dbReference type="EC" id="2.7.7.87" evidence="3"/>
<evidence type="ECO:0000256" key="9">
    <source>
        <dbReference type="ARBA" id="ARBA00022840"/>
    </source>
</evidence>
<name>K9EX95_9ACTO</name>
<keyword evidence="8" id="KW-0547">Nucleotide-binding</keyword>
<evidence type="ECO:0000256" key="6">
    <source>
        <dbReference type="ARBA" id="ARBA00022694"/>
    </source>
</evidence>
<dbReference type="SUPFAM" id="SSF55821">
    <property type="entry name" value="YrdC/RibB"/>
    <property type="match status" value="1"/>
</dbReference>
<dbReference type="GO" id="GO:0003725">
    <property type="term" value="F:double-stranded RNA binding"/>
    <property type="evidence" value="ECO:0007669"/>
    <property type="project" value="InterPro"/>
</dbReference>
<dbReference type="GO" id="GO:0005524">
    <property type="term" value="F:ATP binding"/>
    <property type="evidence" value="ECO:0007669"/>
    <property type="project" value="UniProtKB-KW"/>
</dbReference>
<dbReference type="HOGENOM" id="CLU_031397_3_1_11"/>
<evidence type="ECO:0000256" key="3">
    <source>
        <dbReference type="ARBA" id="ARBA00012584"/>
    </source>
</evidence>
<dbReference type="eggNOG" id="COG0009">
    <property type="taxonomic scope" value="Bacteria"/>
</dbReference>
<dbReference type="Proteomes" id="UP000009888">
    <property type="component" value="Unassembled WGS sequence"/>
</dbReference>
<comment type="similarity">
    <text evidence="2">Belongs to the SUA5 family.</text>
</comment>
<evidence type="ECO:0000256" key="11">
    <source>
        <dbReference type="ARBA" id="ARBA00048366"/>
    </source>
</evidence>
<evidence type="ECO:0000259" key="12">
    <source>
        <dbReference type="PROSITE" id="PS51163"/>
    </source>
</evidence>
<dbReference type="AlphaFoldDB" id="K9EX95"/>
<evidence type="ECO:0000256" key="2">
    <source>
        <dbReference type="ARBA" id="ARBA00007663"/>
    </source>
</evidence>
<dbReference type="GO" id="GO:0061710">
    <property type="term" value="F:L-threonylcarbamoyladenylate synthase"/>
    <property type="evidence" value="ECO:0007669"/>
    <property type="project" value="UniProtKB-EC"/>
</dbReference>
<reference evidence="13 14" key="1">
    <citation type="submission" date="2012-09" db="EMBL/GenBank/DDBJ databases">
        <title>The Genome Sequence of Actinobaculum massiliae ACS-171-V-COL2.</title>
        <authorList>
            <consortium name="The Broad Institute Genome Sequencing Platform"/>
            <person name="Earl A."/>
            <person name="Ward D."/>
            <person name="Feldgarden M."/>
            <person name="Gevers D."/>
            <person name="Saerens B."/>
            <person name="Vaneechoutte M."/>
            <person name="Walker B."/>
            <person name="Young S.K."/>
            <person name="Zeng Q."/>
            <person name="Gargeya S."/>
            <person name="Fitzgerald M."/>
            <person name="Haas B."/>
            <person name="Abouelleil A."/>
            <person name="Alvarado L."/>
            <person name="Arachchi H.M."/>
            <person name="Berlin A."/>
            <person name="Chapman S.B."/>
            <person name="Goldberg J."/>
            <person name="Griggs A."/>
            <person name="Gujja S."/>
            <person name="Hansen M."/>
            <person name="Howarth C."/>
            <person name="Imamovic A."/>
            <person name="Larimer J."/>
            <person name="McCowen C."/>
            <person name="Montmayeur A."/>
            <person name="Murphy C."/>
            <person name="Neiman D."/>
            <person name="Pearson M."/>
            <person name="Priest M."/>
            <person name="Roberts A."/>
            <person name="Saif S."/>
            <person name="Shea T."/>
            <person name="Sisk P."/>
            <person name="Sykes S."/>
            <person name="Wortman J."/>
            <person name="Nusbaum C."/>
            <person name="Birren B."/>
        </authorList>
    </citation>
    <scope>NUCLEOTIDE SEQUENCE [LARGE SCALE GENOMIC DNA]</scope>
    <source>
        <strain evidence="14">ACS-171-V-Col2</strain>
    </source>
</reference>
<evidence type="ECO:0000256" key="7">
    <source>
        <dbReference type="ARBA" id="ARBA00022695"/>
    </source>
</evidence>
<sequence length="218" mass="22139">MSEMLNVADGAAAIEAAARAVAEGQLVVLPTDTVYGVGSDPFSAAAVTRLLTAKGRGRDKPSPVLVASLDDAERLATEIPTAARALAREFWPGALTIVVPARPEIGWDLGETNGTVALRMPDNEAALELLRTAGPMAVTSANLTGQPPAQTAAQAREQLGEKVAVYLEAGPARGGVPSTIVRVACGSAGAGDPAGAIEILRHGAISDADIARFGRIAG</sequence>
<dbReference type="InterPro" id="IPR050156">
    <property type="entry name" value="TC-AMP_synthase_SUA5"/>
</dbReference>
<dbReference type="GO" id="GO:0005737">
    <property type="term" value="C:cytoplasm"/>
    <property type="evidence" value="ECO:0007669"/>
    <property type="project" value="UniProtKB-SubCell"/>
</dbReference>
<dbReference type="STRING" id="202789.GCA_001457435_01748"/>
<dbReference type="PANTHER" id="PTHR17490">
    <property type="entry name" value="SUA5"/>
    <property type="match status" value="1"/>
</dbReference>
<comment type="catalytic activity">
    <reaction evidence="11">
        <text>L-threonine + hydrogencarbonate + ATP = L-threonylcarbamoyladenylate + diphosphate + H2O</text>
        <dbReference type="Rhea" id="RHEA:36407"/>
        <dbReference type="ChEBI" id="CHEBI:15377"/>
        <dbReference type="ChEBI" id="CHEBI:17544"/>
        <dbReference type="ChEBI" id="CHEBI:30616"/>
        <dbReference type="ChEBI" id="CHEBI:33019"/>
        <dbReference type="ChEBI" id="CHEBI:57926"/>
        <dbReference type="ChEBI" id="CHEBI:73682"/>
        <dbReference type="EC" id="2.7.7.87"/>
    </reaction>
</comment>
<organism evidence="13 14">
    <name type="scientific">Actinobaculum massiliense ACS-171-V-Col2</name>
    <dbReference type="NCBI Taxonomy" id="883066"/>
    <lineage>
        <taxon>Bacteria</taxon>
        <taxon>Bacillati</taxon>
        <taxon>Actinomycetota</taxon>
        <taxon>Actinomycetes</taxon>
        <taxon>Actinomycetales</taxon>
        <taxon>Actinomycetaceae</taxon>
        <taxon>Actinobaculum</taxon>
    </lineage>
</organism>
<dbReference type="InterPro" id="IPR006070">
    <property type="entry name" value="Sua5-like_dom"/>
</dbReference>
<dbReference type="PATRIC" id="fig|883066.3.peg.408"/>
<dbReference type="Gene3D" id="3.90.870.10">
    <property type="entry name" value="DHBP synthase"/>
    <property type="match status" value="1"/>
</dbReference>
<evidence type="ECO:0000313" key="14">
    <source>
        <dbReference type="Proteomes" id="UP000009888"/>
    </source>
</evidence>
<comment type="subcellular location">
    <subcellularLocation>
        <location evidence="1">Cytoplasm</location>
    </subcellularLocation>
</comment>
<protein>
    <recommendedName>
        <fullName evidence="10">L-threonylcarbamoyladenylate synthase</fullName>
        <ecNumber evidence="3">2.7.7.87</ecNumber>
    </recommendedName>
    <alternativeName>
        <fullName evidence="10">L-threonylcarbamoyladenylate synthase</fullName>
    </alternativeName>
</protein>
<gene>
    <name evidence="13" type="ORF">HMPREF9233_00389</name>
</gene>
<keyword evidence="14" id="KW-1185">Reference proteome</keyword>
<keyword evidence="9" id="KW-0067">ATP-binding</keyword>
<keyword evidence="4" id="KW-0963">Cytoplasm</keyword>
<dbReference type="InterPro" id="IPR017945">
    <property type="entry name" value="DHBP_synth_RibB-like_a/b_dom"/>
</dbReference>
<evidence type="ECO:0000256" key="1">
    <source>
        <dbReference type="ARBA" id="ARBA00004496"/>
    </source>
</evidence>